<reference evidence="1" key="1">
    <citation type="journal article" date="2015" name="Nature">
        <title>Complex archaea that bridge the gap between prokaryotes and eukaryotes.</title>
        <authorList>
            <person name="Spang A."/>
            <person name="Saw J.H."/>
            <person name="Jorgensen S.L."/>
            <person name="Zaremba-Niedzwiedzka K."/>
            <person name="Martijn J."/>
            <person name="Lind A.E."/>
            <person name="van Eijk R."/>
            <person name="Schleper C."/>
            <person name="Guy L."/>
            <person name="Ettema T.J."/>
        </authorList>
    </citation>
    <scope>NUCLEOTIDE SEQUENCE</scope>
</reference>
<accession>A0A0F9EK22</accession>
<feature type="non-terminal residue" evidence="1">
    <location>
        <position position="54"/>
    </location>
</feature>
<dbReference type="EMBL" id="LAZR01024678">
    <property type="protein sequence ID" value="KKL74364.1"/>
    <property type="molecule type" value="Genomic_DNA"/>
</dbReference>
<evidence type="ECO:0000313" key="1">
    <source>
        <dbReference type="EMBL" id="KKL74364.1"/>
    </source>
</evidence>
<name>A0A0F9EK22_9ZZZZ</name>
<dbReference type="AlphaFoldDB" id="A0A0F9EK22"/>
<gene>
    <name evidence="1" type="ORF">LCGC14_2065660</name>
</gene>
<proteinExistence type="predicted"/>
<organism evidence="1">
    <name type="scientific">marine sediment metagenome</name>
    <dbReference type="NCBI Taxonomy" id="412755"/>
    <lineage>
        <taxon>unclassified sequences</taxon>
        <taxon>metagenomes</taxon>
        <taxon>ecological metagenomes</taxon>
    </lineage>
</organism>
<protein>
    <submittedName>
        <fullName evidence="1">Uncharacterized protein</fullName>
    </submittedName>
</protein>
<comment type="caution">
    <text evidence="1">The sequence shown here is derived from an EMBL/GenBank/DDBJ whole genome shotgun (WGS) entry which is preliminary data.</text>
</comment>
<sequence length="54" mass="5974">MASTLISVQAELSRQLGDRWTSTSTGAGSTTTFVDSTLMEKDDDWIQDQAYIML</sequence>